<keyword evidence="1" id="KW-0472">Membrane</keyword>
<feature type="transmembrane region" description="Helical" evidence="1">
    <location>
        <begin position="49"/>
        <end position="71"/>
    </location>
</feature>
<keyword evidence="3" id="KW-1185">Reference proteome</keyword>
<gene>
    <name evidence="2" type="ORF">SAMN02745673_00269</name>
</gene>
<evidence type="ECO:0000313" key="3">
    <source>
        <dbReference type="Proteomes" id="UP000190637"/>
    </source>
</evidence>
<keyword evidence="1" id="KW-1133">Transmembrane helix</keyword>
<name>A0A1T4KAA5_9ACTN</name>
<dbReference type="EMBL" id="FUWS01000001">
    <property type="protein sequence ID" value="SJZ39370.1"/>
    <property type="molecule type" value="Genomic_DNA"/>
</dbReference>
<dbReference type="PROSITE" id="PS51257">
    <property type="entry name" value="PROKAR_LIPOPROTEIN"/>
    <property type="match status" value="1"/>
</dbReference>
<dbReference type="RefSeq" id="WP_235000624.1">
    <property type="nucleotide sequence ID" value="NZ_FUWS01000001.1"/>
</dbReference>
<accession>A0A1T4KAA5</accession>
<evidence type="ECO:0000256" key="1">
    <source>
        <dbReference type="SAM" id="Phobius"/>
    </source>
</evidence>
<sequence>MLKADTPNVDKGTVMIVAFILACEAAFWVLLLGGLAARYLLRARRLSSALLLSLPLLDVVLLAAIALHLHHGGTAEFGHGLGALYLGFTVAYGHSMVRWADARFAHRFAGAPLPPRPPQRGWARIRYELVGWWRGILACAIGAGVLYGLTVFAGDPAQTEALNRFYHPLAVFTVINTVVTVWGCLEAGTGRGEPSREQTPDVAGRS</sequence>
<dbReference type="STRING" id="1122192.SAMN02745673_00269"/>
<organism evidence="2 3">
    <name type="scientific">Marinactinospora thermotolerans DSM 45154</name>
    <dbReference type="NCBI Taxonomy" id="1122192"/>
    <lineage>
        <taxon>Bacteria</taxon>
        <taxon>Bacillati</taxon>
        <taxon>Actinomycetota</taxon>
        <taxon>Actinomycetes</taxon>
        <taxon>Streptosporangiales</taxon>
        <taxon>Nocardiopsidaceae</taxon>
        <taxon>Marinactinospora</taxon>
    </lineage>
</organism>
<dbReference type="AlphaFoldDB" id="A0A1T4KAA5"/>
<reference evidence="2 3" key="1">
    <citation type="submission" date="2017-02" db="EMBL/GenBank/DDBJ databases">
        <authorList>
            <person name="Peterson S.W."/>
        </authorList>
    </citation>
    <scope>NUCLEOTIDE SEQUENCE [LARGE SCALE GENOMIC DNA]</scope>
    <source>
        <strain evidence="2 3">DSM 45154</strain>
    </source>
</reference>
<feature type="transmembrane region" description="Helical" evidence="1">
    <location>
        <begin position="77"/>
        <end position="97"/>
    </location>
</feature>
<keyword evidence="1" id="KW-0812">Transmembrane</keyword>
<dbReference type="Proteomes" id="UP000190637">
    <property type="component" value="Unassembled WGS sequence"/>
</dbReference>
<feature type="transmembrane region" description="Helical" evidence="1">
    <location>
        <begin position="132"/>
        <end position="153"/>
    </location>
</feature>
<feature type="transmembrane region" description="Helical" evidence="1">
    <location>
        <begin position="165"/>
        <end position="185"/>
    </location>
</feature>
<evidence type="ECO:0000313" key="2">
    <source>
        <dbReference type="EMBL" id="SJZ39370.1"/>
    </source>
</evidence>
<protein>
    <submittedName>
        <fullName evidence="2">Uncharacterized protein</fullName>
    </submittedName>
</protein>
<feature type="transmembrane region" description="Helical" evidence="1">
    <location>
        <begin position="12"/>
        <end position="37"/>
    </location>
</feature>
<proteinExistence type="predicted"/>